<dbReference type="GO" id="GO:1990116">
    <property type="term" value="P:ribosome-associated ubiquitin-dependent protein catabolic process"/>
    <property type="evidence" value="ECO:0007669"/>
    <property type="project" value="TreeGrafter"/>
</dbReference>
<feature type="compositionally biased region" description="Polar residues" evidence="6">
    <location>
        <begin position="804"/>
        <end position="813"/>
    </location>
</feature>
<dbReference type="Gene3D" id="2.30.310.10">
    <property type="entry name" value="ibrinogen binding protein from staphylococcus aureus domain"/>
    <property type="match status" value="1"/>
</dbReference>
<evidence type="ECO:0000256" key="1">
    <source>
        <dbReference type="ARBA" id="ARBA00004496"/>
    </source>
</evidence>
<protein>
    <recommendedName>
        <fullName evidence="5">Ribosome quality control complex subunit 2</fullName>
    </recommendedName>
</protein>
<dbReference type="Pfam" id="PF05670">
    <property type="entry name" value="NFACT-R_1"/>
    <property type="match status" value="1"/>
</dbReference>
<accession>A0A061DBR6</accession>
<dbReference type="RefSeq" id="XP_012770199.1">
    <property type="nucleotide sequence ID" value="XM_012914745.1"/>
</dbReference>
<dbReference type="AlphaFoldDB" id="A0A061DBR6"/>
<reference evidence="10" key="1">
    <citation type="journal article" date="2014" name="Nucleic Acids Res.">
        <title>The evolutionary dynamics of variant antigen genes in Babesia reveal a history of genomic innovation underlying host-parasite interaction.</title>
        <authorList>
            <person name="Jackson A.P."/>
            <person name="Otto T.D."/>
            <person name="Darby A."/>
            <person name="Ramaprasad A."/>
            <person name="Xia D."/>
            <person name="Echaide I.E."/>
            <person name="Farber M."/>
            <person name="Gahlot S."/>
            <person name="Gamble J."/>
            <person name="Gupta D."/>
            <person name="Gupta Y."/>
            <person name="Jackson L."/>
            <person name="Malandrin L."/>
            <person name="Malas T.B."/>
            <person name="Moussa E."/>
            <person name="Nair M."/>
            <person name="Reid A.J."/>
            <person name="Sanders M."/>
            <person name="Sharma J."/>
            <person name="Tracey A."/>
            <person name="Quail M.A."/>
            <person name="Weir W."/>
            <person name="Wastling J.M."/>
            <person name="Hall N."/>
            <person name="Willadsen P."/>
            <person name="Lingelbach K."/>
            <person name="Shiels B."/>
            <person name="Tait A."/>
            <person name="Berriman M."/>
            <person name="Allred D.R."/>
            <person name="Pain A."/>
        </authorList>
    </citation>
    <scope>NUCLEOTIDE SEQUENCE [LARGE SCALE GENOMIC DNA]</scope>
    <source>
        <strain evidence="10">Bond</strain>
    </source>
</reference>
<keyword evidence="4" id="KW-0175">Coiled coil</keyword>
<dbReference type="InterPro" id="IPR051608">
    <property type="entry name" value="RQC_Subunit_NEMF"/>
</dbReference>
<feature type="region of interest" description="Disordered" evidence="6">
    <location>
        <begin position="188"/>
        <end position="228"/>
    </location>
</feature>
<evidence type="ECO:0000256" key="3">
    <source>
        <dbReference type="ARBA" id="ARBA00022490"/>
    </source>
</evidence>
<sequence length="1165" mass="129221">MVRERLNAIDVAAVVGNLQKDILHYNLVNIYDVTSRVYVLKFSKNEDKKFVLFEIGHRIHTTQFLRNTDHLPSNFNVKLRKHLRTRKLRGIAQIAQDRVVDFTFSSDEYAYHLIVQFFLPGNVYLTDYQYKVLAVLRPQNAGEAFFKVGQTYDIPEATVPWGVPVSRDVINEALRMLAAGSGELDSIDGGNVDKGNHAASKGAKGNPKGKSQAGTKESKAESEEISNEVKDQGSLHALLKAIFPSVHVALMDHVLKTATGDAHMGSRNVTEVEPEKLHECVEAIRQAVLSVAHASTVVPGYLYKGAQEYHDFSPFDFGNAADMYDDFNHALDAYFTKFEIKKIEKEAQPKKPIKLKKIKDDQDRRELKRQKGIEKITSDIELVESNRVVFDQVLSLIRSLVASGASWREIVDQLSLQRERGHLLARHIRSVNIPERRVDVCLPSDDPHFYGSGPSQHGKLGKKSVKSTLETTDLDDRSSATLDYGLTCFQNLETLYANKKQLAEKLERTRIGREFALKRVDDQKEKEKQKKSGKSVSLVKVRKRMWFEKFHWFVTSDGFLVLGGRDSTQNELLVKRYLTKGDLYFHADVHGGSSCILKNPNGTAESFPNSIEEAACFAICLSSAWTQKMVVPAWWVHHDQVSRSAPTGEYLPHGSFMIRGKKNYVQPQRLEMAIGVMFHIDAPQLQDVDIEQQSDSDGVDDEFSDDSEASDSPVPQEGLGRIKRQGTSGLPLLGNRGKAGDSVSLIEDGDNDADSVDPDGDDQVYDDRGVASEEDASGADDDSNAEDDAESDDSDVTDDLQESGASDSSSDYTGESDLEDDSNLSLGEVVDNDYPTDKASVEGNEALINGHMNSSDTTSGTEVVEADPVNSSVGAAVDNKTPSKPRRSVRFDMSNIVPSTNKVSDSPHAHRLLRKGTGYPCQGFNPDELMDKLSQLGLVDADQSYELPPTVRFTEPEKVEHTPEALQCLRRRMPTGMFGKSKKQQGPSKLAGIKAARARKKYGEDDEETQELRRKLTGSKVLKHVEQQAAAATASDDRSDENKSRTVYQRKEIKPLDKKELSSHMDQLRMLSKEPGPADVIISAIPMCAPYNALKSHPYHLKLVPGNLKKGAIASQALHHFLKVDETKAPYVKLITTDQFALTLIENCKIPGGAPGPKRPSNTAK</sequence>
<dbReference type="GO" id="GO:0005737">
    <property type="term" value="C:cytoplasm"/>
    <property type="evidence" value="ECO:0007669"/>
    <property type="project" value="UniProtKB-SubCell"/>
</dbReference>
<comment type="similarity">
    <text evidence="2">Belongs to the NEMF family.</text>
</comment>
<feature type="compositionally biased region" description="Polar residues" evidence="6">
    <location>
        <begin position="851"/>
        <end position="861"/>
    </location>
</feature>
<keyword evidence="10" id="KW-1185">Reference proteome</keyword>
<feature type="compositionally biased region" description="Basic and acidic residues" evidence="6">
    <location>
        <begin position="216"/>
        <end position="228"/>
    </location>
</feature>
<gene>
    <name evidence="9" type="ORF">BBBOND_0404980</name>
</gene>
<dbReference type="InterPro" id="IPR008532">
    <property type="entry name" value="NFACT_RNA-bd"/>
</dbReference>
<dbReference type="OMA" id="MFLEFFA"/>
<dbReference type="FunFam" id="2.30.310.10:FF:000003">
    <property type="entry name" value="Zinc knuckle domain containing protein"/>
    <property type="match status" value="1"/>
</dbReference>
<evidence type="ECO:0000259" key="8">
    <source>
        <dbReference type="Pfam" id="PF11923"/>
    </source>
</evidence>
<feature type="region of interest" description="Disordered" evidence="6">
    <location>
        <begin position="977"/>
        <end position="1047"/>
    </location>
</feature>
<dbReference type="GO" id="GO:0000049">
    <property type="term" value="F:tRNA binding"/>
    <property type="evidence" value="ECO:0007669"/>
    <property type="project" value="TreeGrafter"/>
</dbReference>
<dbReference type="Proteomes" id="UP000033188">
    <property type="component" value="Chromosome 5"/>
</dbReference>
<evidence type="ECO:0000259" key="7">
    <source>
        <dbReference type="Pfam" id="PF05670"/>
    </source>
</evidence>
<dbReference type="STRING" id="5866.A0A061DBR6"/>
<dbReference type="VEuPathDB" id="PiroplasmaDB:BBBOND_0404980"/>
<feature type="domain" description="NFACT RNA-binding" evidence="7">
    <location>
        <begin position="549"/>
        <end position="660"/>
    </location>
</feature>
<name>A0A061DBR6_BABBI</name>
<evidence type="ECO:0000256" key="4">
    <source>
        <dbReference type="ARBA" id="ARBA00023054"/>
    </source>
</evidence>
<feature type="compositionally biased region" description="Acidic residues" evidence="6">
    <location>
        <begin position="747"/>
        <end position="764"/>
    </location>
</feature>
<keyword evidence="3" id="KW-0963">Cytoplasm</keyword>
<dbReference type="PANTHER" id="PTHR15239:SF6">
    <property type="entry name" value="RIBOSOME QUALITY CONTROL COMPLEX SUBUNIT NEMF"/>
    <property type="match status" value="1"/>
</dbReference>
<dbReference type="Pfam" id="PF05833">
    <property type="entry name" value="NFACT_N"/>
    <property type="match status" value="1"/>
</dbReference>
<dbReference type="GeneID" id="24566554"/>
<feature type="compositionally biased region" description="Basic and acidic residues" evidence="6">
    <location>
        <begin position="1035"/>
        <end position="1047"/>
    </location>
</feature>
<dbReference type="GO" id="GO:0072344">
    <property type="term" value="P:rescue of stalled ribosome"/>
    <property type="evidence" value="ECO:0007669"/>
    <property type="project" value="TreeGrafter"/>
</dbReference>
<evidence type="ECO:0000256" key="5">
    <source>
        <dbReference type="ARBA" id="ARBA00070414"/>
    </source>
</evidence>
<feature type="domain" description="NFACT protein C-terminal" evidence="8">
    <location>
        <begin position="1064"/>
        <end position="1128"/>
    </location>
</feature>
<dbReference type="PANTHER" id="PTHR15239">
    <property type="entry name" value="NUCLEAR EXPORT MEDIATOR FACTOR NEMF"/>
    <property type="match status" value="1"/>
</dbReference>
<dbReference type="GO" id="GO:1990112">
    <property type="term" value="C:RQC complex"/>
    <property type="evidence" value="ECO:0007669"/>
    <property type="project" value="TreeGrafter"/>
</dbReference>
<feature type="compositionally biased region" description="Acidic residues" evidence="6">
    <location>
        <begin position="692"/>
        <end position="709"/>
    </location>
</feature>
<evidence type="ECO:0000256" key="2">
    <source>
        <dbReference type="ARBA" id="ARBA00008318"/>
    </source>
</evidence>
<dbReference type="InterPro" id="IPR021846">
    <property type="entry name" value="NFACT-C"/>
</dbReference>
<feature type="compositionally biased region" description="Acidic residues" evidence="6">
    <location>
        <begin position="772"/>
        <end position="801"/>
    </location>
</feature>
<dbReference type="OrthoDB" id="207084at2759"/>
<dbReference type="Pfam" id="PF11923">
    <property type="entry name" value="NFACT-C"/>
    <property type="match status" value="1"/>
</dbReference>
<proteinExistence type="inferred from homology"/>
<feature type="region of interest" description="Disordered" evidence="6">
    <location>
        <begin position="692"/>
        <end position="909"/>
    </location>
</feature>
<dbReference type="EMBL" id="LK391711">
    <property type="protein sequence ID" value="CDR98013.1"/>
    <property type="molecule type" value="Genomic_DNA"/>
</dbReference>
<comment type="subcellular location">
    <subcellularLocation>
        <location evidence="1">Cytoplasm</location>
    </subcellularLocation>
</comment>
<evidence type="ECO:0000313" key="9">
    <source>
        <dbReference type="EMBL" id="CDR98013.1"/>
    </source>
</evidence>
<dbReference type="KEGG" id="bbig:BBBOND_0404980"/>
<dbReference type="GO" id="GO:0043023">
    <property type="term" value="F:ribosomal large subunit binding"/>
    <property type="evidence" value="ECO:0007669"/>
    <property type="project" value="TreeGrafter"/>
</dbReference>
<evidence type="ECO:0000256" key="6">
    <source>
        <dbReference type="SAM" id="MobiDB-lite"/>
    </source>
</evidence>
<evidence type="ECO:0000313" key="10">
    <source>
        <dbReference type="Proteomes" id="UP000033188"/>
    </source>
</evidence>
<organism evidence="9 10">
    <name type="scientific">Babesia bigemina</name>
    <dbReference type="NCBI Taxonomy" id="5866"/>
    <lineage>
        <taxon>Eukaryota</taxon>
        <taxon>Sar</taxon>
        <taxon>Alveolata</taxon>
        <taxon>Apicomplexa</taxon>
        <taxon>Aconoidasida</taxon>
        <taxon>Piroplasmida</taxon>
        <taxon>Babesiidae</taxon>
        <taxon>Babesia</taxon>
    </lineage>
</organism>